<dbReference type="Pfam" id="PF13927">
    <property type="entry name" value="Ig_3"/>
    <property type="match status" value="1"/>
</dbReference>
<name>A0A7M7PEX4_STRPU</name>
<evidence type="ECO:0000256" key="3">
    <source>
        <dbReference type="SAM" id="Phobius"/>
    </source>
</evidence>
<dbReference type="InterPro" id="IPR003598">
    <property type="entry name" value="Ig_sub2"/>
</dbReference>
<dbReference type="SMART" id="SM00060">
    <property type="entry name" value="FN3"/>
    <property type="match status" value="1"/>
</dbReference>
<organism evidence="6 7">
    <name type="scientific">Strongylocentrotus purpuratus</name>
    <name type="common">Purple sea urchin</name>
    <dbReference type="NCBI Taxonomy" id="7668"/>
    <lineage>
        <taxon>Eukaryota</taxon>
        <taxon>Metazoa</taxon>
        <taxon>Echinodermata</taxon>
        <taxon>Eleutherozoa</taxon>
        <taxon>Echinozoa</taxon>
        <taxon>Echinoidea</taxon>
        <taxon>Euechinoidea</taxon>
        <taxon>Echinacea</taxon>
        <taxon>Camarodonta</taxon>
        <taxon>Echinidea</taxon>
        <taxon>Strongylocentrotidae</taxon>
        <taxon>Strongylocentrotus</taxon>
    </lineage>
</organism>
<evidence type="ECO:0000259" key="5">
    <source>
        <dbReference type="PROSITE" id="PS50853"/>
    </source>
</evidence>
<keyword evidence="3" id="KW-1133">Transmembrane helix</keyword>
<dbReference type="PANTHER" id="PTHR23278">
    <property type="entry name" value="SIDESTEP PROTEIN"/>
    <property type="match status" value="1"/>
</dbReference>
<dbReference type="SMART" id="SM00408">
    <property type="entry name" value="IGc2"/>
    <property type="match status" value="2"/>
</dbReference>
<dbReference type="PANTHER" id="PTHR23278:SF19">
    <property type="entry name" value="OBSCURIN"/>
    <property type="match status" value="1"/>
</dbReference>
<dbReference type="SUPFAM" id="SSF49265">
    <property type="entry name" value="Fibronectin type III"/>
    <property type="match status" value="1"/>
</dbReference>
<reference evidence="7" key="1">
    <citation type="submission" date="2015-02" db="EMBL/GenBank/DDBJ databases">
        <title>Genome sequencing for Strongylocentrotus purpuratus.</title>
        <authorList>
            <person name="Murali S."/>
            <person name="Liu Y."/>
            <person name="Vee V."/>
            <person name="English A."/>
            <person name="Wang M."/>
            <person name="Skinner E."/>
            <person name="Han Y."/>
            <person name="Muzny D.M."/>
            <person name="Worley K.C."/>
            <person name="Gibbs R.A."/>
        </authorList>
    </citation>
    <scope>NUCLEOTIDE SEQUENCE</scope>
</reference>
<feature type="transmembrane region" description="Helical" evidence="3">
    <location>
        <begin position="647"/>
        <end position="674"/>
    </location>
</feature>
<evidence type="ECO:0000256" key="2">
    <source>
        <dbReference type="SAM" id="MobiDB-lite"/>
    </source>
</evidence>
<feature type="domain" description="Fibronectin type-III" evidence="5">
    <location>
        <begin position="464"/>
        <end position="556"/>
    </location>
</feature>
<dbReference type="InterPro" id="IPR013151">
    <property type="entry name" value="Immunoglobulin_dom"/>
</dbReference>
<dbReference type="Pfam" id="PF00041">
    <property type="entry name" value="fn3"/>
    <property type="match status" value="1"/>
</dbReference>
<proteinExistence type="predicted"/>
<protein>
    <submittedName>
        <fullName evidence="6">Uncharacterized protein</fullName>
    </submittedName>
</protein>
<dbReference type="Gene3D" id="2.60.40.10">
    <property type="entry name" value="Immunoglobulins"/>
    <property type="match status" value="4"/>
</dbReference>
<feature type="domain" description="Ig-like" evidence="4">
    <location>
        <begin position="271"/>
        <end position="361"/>
    </location>
</feature>
<dbReference type="OrthoDB" id="10010359at2759"/>
<keyword evidence="3" id="KW-0812">Transmembrane</keyword>
<dbReference type="OMA" id="REGWHNA"/>
<dbReference type="PROSITE" id="PS50853">
    <property type="entry name" value="FN3"/>
    <property type="match status" value="1"/>
</dbReference>
<feature type="domain" description="Ig-like" evidence="4">
    <location>
        <begin position="366"/>
        <end position="457"/>
    </location>
</feature>
<dbReference type="Proteomes" id="UP000007110">
    <property type="component" value="Unassembled WGS sequence"/>
</dbReference>
<keyword evidence="7" id="KW-1185">Reference proteome</keyword>
<accession>A0A7M7PEX4</accession>
<dbReference type="InterPro" id="IPR013098">
    <property type="entry name" value="Ig_I-set"/>
</dbReference>
<dbReference type="InterPro" id="IPR036116">
    <property type="entry name" value="FN3_sf"/>
</dbReference>
<evidence type="ECO:0000313" key="6">
    <source>
        <dbReference type="EnsemblMetazoa" id="XP_030850283"/>
    </source>
</evidence>
<dbReference type="GeneID" id="100888723"/>
<dbReference type="AlphaFoldDB" id="A0A7M7PEX4"/>
<dbReference type="RefSeq" id="XP_030850283.1">
    <property type="nucleotide sequence ID" value="XM_030994423.1"/>
</dbReference>
<dbReference type="InterPro" id="IPR003961">
    <property type="entry name" value="FN3_dom"/>
</dbReference>
<dbReference type="InParanoid" id="A0A7M7PEX4"/>
<keyword evidence="1" id="KW-0677">Repeat</keyword>
<dbReference type="CDD" id="cd00063">
    <property type="entry name" value="FN3"/>
    <property type="match status" value="1"/>
</dbReference>
<dbReference type="InterPro" id="IPR007110">
    <property type="entry name" value="Ig-like_dom"/>
</dbReference>
<evidence type="ECO:0000259" key="4">
    <source>
        <dbReference type="PROSITE" id="PS50835"/>
    </source>
</evidence>
<dbReference type="Pfam" id="PF07679">
    <property type="entry name" value="I-set"/>
    <property type="match status" value="1"/>
</dbReference>
<evidence type="ECO:0000313" key="7">
    <source>
        <dbReference type="Proteomes" id="UP000007110"/>
    </source>
</evidence>
<keyword evidence="3" id="KW-0472">Membrane</keyword>
<dbReference type="SMART" id="SM00409">
    <property type="entry name" value="IG"/>
    <property type="match status" value="3"/>
</dbReference>
<dbReference type="PROSITE" id="PS50835">
    <property type="entry name" value="IG_LIKE"/>
    <property type="match status" value="3"/>
</dbReference>
<dbReference type="InterPro" id="IPR013783">
    <property type="entry name" value="Ig-like_fold"/>
</dbReference>
<reference evidence="6" key="2">
    <citation type="submission" date="2021-01" db="UniProtKB">
        <authorList>
            <consortium name="EnsemblMetazoa"/>
        </authorList>
    </citation>
    <scope>IDENTIFICATION</scope>
</reference>
<dbReference type="InterPro" id="IPR003599">
    <property type="entry name" value="Ig_sub"/>
</dbReference>
<dbReference type="InterPro" id="IPR036179">
    <property type="entry name" value="Ig-like_dom_sf"/>
</dbReference>
<dbReference type="SUPFAM" id="SSF48726">
    <property type="entry name" value="Immunoglobulin"/>
    <property type="match status" value="3"/>
</dbReference>
<feature type="region of interest" description="Disordered" evidence="2">
    <location>
        <begin position="741"/>
        <end position="770"/>
    </location>
</feature>
<evidence type="ECO:0000256" key="1">
    <source>
        <dbReference type="ARBA" id="ARBA00022737"/>
    </source>
</evidence>
<feature type="domain" description="Ig-like" evidence="4">
    <location>
        <begin position="58"/>
        <end position="153"/>
    </location>
</feature>
<dbReference type="Pfam" id="PF00047">
    <property type="entry name" value="ig"/>
    <property type="match status" value="1"/>
</dbReference>
<sequence length="867" mass="94528">MRKSQSIIMIYHHIMHSKGWKMFMTMDCLLGVVTCLLIITGSVALVVTSGGPVTTFVGGQSEMTCSFSPTNSQGSSFAWSFDGQNGHSSQIGTCDITQCTPANPARHQLVKSADNDMGRMKLIVFDTVSSDVGNYTCLVSTSEDAQSALVKLNVTECSVHHPTIDCPGEVSISSFMDLSCSYLTPDQSPSKLTRIANIYLTDSLETPFASVPNFDIYVNVSRQSIPNVTEVATGLRLTSICCRSESSLTCRAPDGQNLCSDVCITNVLYPPSDIVLTQSPPEPWQEGSQDASILCQSNGFPSPTVAWRRVLSGGLPGEVLANGTGMSRLSFPEIQRHLAGVYRCEADNHMESKEIKTKNISVQYPPHIDRRVSVVHSDEGTVAVLSCIVDSNPSTTSMITWSTPNQSPIATNVTRHSETELESRLVFTEKVHRGVYGNYTCTAINALGRDSFVIQLTGYCYPDPPYNLRVVSFSDTSLTLSWSPGQDGGLPVTFVVSYCVNVTQTERCRKEQGVTDQQFTLDGLNNYTIYRITFLAENDIGSSGNVDIFASTAPGTVDDIGISATYEMKSGRLDISSTESDTSDLCIHAEYHVGGLRNRNETCLLPGQTVYIRNGAREHQLWLVVCGRGVCSASSRVEYLDNTDERWSLLFILVVTLGGCLGVVVLVLLFFGLYRLISQERRSWNSLDLDGMSSIQRALPIPPACALAIGIGSSSLRKDDDTETQNYDAIENLKGKEISDNQRNASINASKNTTTQSTTKSPQDDVFPRTPDGYMKMDAGKTAIPQDQGTYTTQLHSGLNSGKEPEAFSYGNTIDQSFVTSMSCKGVDLPRIEVNDDTYTVAERNKETVSDYMVPTSPGCDVQDTAM</sequence>
<feature type="compositionally biased region" description="Low complexity" evidence="2">
    <location>
        <begin position="750"/>
        <end position="761"/>
    </location>
</feature>
<dbReference type="EnsemblMetazoa" id="XM_030994423">
    <property type="protein sequence ID" value="XP_030850283"/>
    <property type="gene ID" value="LOC100888723"/>
</dbReference>